<sequence>MTDYKEEQVNEIEALESIYPDELSVLTTEPCHVFQLTVAAEEEEGEDEEEEKGQLSVTLKFTYTPTYPEEAPIFEVIFDDDDLAQDFEQEIRDLVLAQIEENLGMAMIFAIVSASQEFLNERIDDIKAAKEDRKNRIEEEKKRVEEEAANKLKGTLVTIESFLEWKDMFDKEQKGLRGKRQLASENTSGKLTGKELFFQNAALDTSDMDLLDEGDRVEVDESLFQDLDLELDIDLDDED</sequence>
<evidence type="ECO:0000256" key="1">
    <source>
        <dbReference type="SAM" id="Coils"/>
    </source>
</evidence>
<dbReference type="RefSeq" id="XP_030850599.1">
    <property type="nucleotide sequence ID" value="XM_030994739.1"/>
</dbReference>
<reference evidence="3" key="2">
    <citation type="submission" date="2021-01" db="UniProtKB">
        <authorList>
            <consortium name="EnsemblMetazoa"/>
        </authorList>
    </citation>
    <scope>IDENTIFICATION</scope>
</reference>
<dbReference type="Gene3D" id="3.10.110.10">
    <property type="entry name" value="Ubiquitin Conjugating Enzyme"/>
    <property type="match status" value="1"/>
</dbReference>
<dbReference type="GeneID" id="590636"/>
<dbReference type="InterPro" id="IPR016135">
    <property type="entry name" value="UBQ-conjugating_enzyme/RWD"/>
</dbReference>
<dbReference type="CDD" id="cd23816">
    <property type="entry name" value="RWD_RWDD1"/>
    <property type="match status" value="1"/>
</dbReference>
<dbReference type="FunCoup" id="A0A7M7PEP5">
    <property type="interactions" value="1640"/>
</dbReference>
<dbReference type="SUPFAM" id="SSF54495">
    <property type="entry name" value="UBC-like"/>
    <property type="match status" value="1"/>
</dbReference>
<feature type="domain" description="RWD" evidence="2">
    <location>
        <begin position="10"/>
        <end position="122"/>
    </location>
</feature>
<dbReference type="AlphaFoldDB" id="A0A7M7PEP5"/>
<dbReference type="OrthoDB" id="277175at2759"/>
<dbReference type="PROSITE" id="PS50908">
    <property type="entry name" value="RWD"/>
    <property type="match status" value="1"/>
</dbReference>
<dbReference type="GO" id="GO:0002181">
    <property type="term" value="P:cytoplasmic translation"/>
    <property type="evidence" value="ECO:0000318"/>
    <property type="project" value="GO_Central"/>
</dbReference>
<dbReference type="SMART" id="SM00591">
    <property type="entry name" value="RWD"/>
    <property type="match status" value="1"/>
</dbReference>
<protein>
    <recommendedName>
        <fullName evidence="2">RWD domain-containing protein</fullName>
    </recommendedName>
</protein>
<dbReference type="OMA" id="QWDEHKK"/>
<dbReference type="InParanoid" id="A0A7M7PEP5"/>
<dbReference type="Proteomes" id="UP000007110">
    <property type="component" value="Unassembled WGS sequence"/>
</dbReference>
<evidence type="ECO:0000313" key="3">
    <source>
        <dbReference type="EnsemblMetazoa" id="XP_030850599"/>
    </source>
</evidence>
<keyword evidence="4" id="KW-1185">Reference proteome</keyword>
<dbReference type="CTD" id="51389"/>
<dbReference type="InterPro" id="IPR006575">
    <property type="entry name" value="RWD_dom"/>
</dbReference>
<name>A0A7M7PEP5_STRPU</name>
<feature type="coiled-coil region" evidence="1">
    <location>
        <begin position="120"/>
        <end position="154"/>
    </location>
</feature>
<dbReference type="Pfam" id="PF05773">
    <property type="entry name" value="RWD"/>
    <property type="match status" value="1"/>
</dbReference>
<proteinExistence type="predicted"/>
<dbReference type="FunFam" id="3.10.110.10:FF:000075">
    <property type="entry name" value="RWD domain-containing protein (Gir2)"/>
    <property type="match status" value="1"/>
</dbReference>
<dbReference type="KEGG" id="spu:590636"/>
<evidence type="ECO:0000313" key="4">
    <source>
        <dbReference type="Proteomes" id="UP000007110"/>
    </source>
</evidence>
<dbReference type="PANTHER" id="PTHR12292">
    <property type="entry name" value="RWD DOMAIN-CONTAINING PROTEIN"/>
    <property type="match status" value="1"/>
</dbReference>
<evidence type="ECO:0000259" key="2">
    <source>
        <dbReference type="PROSITE" id="PS50908"/>
    </source>
</evidence>
<dbReference type="EnsemblMetazoa" id="XM_030994739">
    <property type="protein sequence ID" value="XP_030850599"/>
    <property type="gene ID" value="LOC590636"/>
</dbReference>
<keyword evidence="1" id="KW-0175">Coiled coil</keyword>
<organism evidence="3 4">
    <name type="scientific">Strongylocentrotus purpuratus</name>
    <name type="common">Purple sea urchin</name>
    <dbReference type="NCBI Taxonomy" id="7668"/>
    <lineage>
        <taxon>Eukaryota</taxon>
        <taxon>Metazoa</taxon>
        <taxon>Echinodermata</taxon>
        <taxon>Eleutherozoa</taxon>
        <taxon>Echinozoa</taxon>
        <taxon>Echinoidea</taxon>
        <taxon>Euechinoidea</taxon>
        <taxon>Echinacea</taxon>
        <taxon>Camarodonta</taxon>
        <taxon>Echinidea</taxon>
        <taxon>Strongylocentrotidae</taxon>
        <taxon>Strongylocentrotus</taxon>
    </lineage>
</organism>
<accession>A0A7M7PEP5</accession>
<reference evidence="4" key="1">
    <citation type="submission" date="2015-02" db="EMBL/GenBank/DDBJ databases">
        <title>Genome sequencing for Strongylocentrotus purpuratus.</title>
        <authorList>
            <person name="Murali S."/>
            <person name="Liu Y."/>
            <person name="Vee V."/>
            <person name="English A."/>
            <person name="Wang M."/>
            <person name="Skinner E."/>
            <person name="Han Y."/>
            <person name="Muzny D.M."/>
            <person name="Worley K.C."/>
            <person name="Gibbs R.A."/>
        </authorList>
    </citation>
    <scope>NUCLEOTIDE SEQUENCE</scope>
</reference>
<dbReference type="InterPro" id="IPR040213">
    <property type="entry name" value="GIR2-like"/>
</dbReference>